<keyword evidence="5 9" id="KW-0812">Transmembrane</keyword>
<evidence type="ECO:0000313" key="11">
    <source>
        <dbReference type="EMBL" id="RDJ24051.1"/>
    </source>
</evidence>
<feature type="region of interest" description="Disordered" evidence="8">
    <location>
        <begin position="1"/>
        <end position="22"/>
    </location>
</feature>
<feature type="transmembrane region" description="Helical" evidence="9">
    <location>
        <begin position="290"/>
        <end position="307"/>
    </location>
</feature>
<dbReference type="GO" id="GO:0005886">
    <property type="term" value="C:plasma membrane"/>
    <property type="evidence" value="ECO:0007669"/>
    <property type="project" value="UniProtKB-SubCell"/>
</dbReference>
<keyword evidence="2" id="KW-0813">Transport</keyword>
<dbReference type="Proteomes" id="UP000255207">
    <property type="component" value="Unassembled WGS sequence"/>
</dbReference>
<evidence type="ECO:0000313" key="12">
    <source>
        <dbReference type="Proteomes" id="UP000255207"/>
    </source>
</evidence>
<sequence>MAAPALNHSQPRRPAGKAEASGMNRATGRLSFLYAALFFELGVNLPFFPLWLRSQSLGDEAIGIVLAAPLLIRIVANPVVGALADRHGRMSAALVVCSGAVVIGTALLAFARGFLPILLLVVAIALAQGPLIALTDAVTLRSLNGLRSAELRYGRIRLWGSAGFALASLSAGWLLDWLPASSIIGMLLLSALATALAAIVVARMRMPEAPAVSGETTVGRGRPHLLVLTIAGAALVQASHAAVYGFSTLHWQSLGISGGTMGSLWAAGIVSEITVFSLLGHVVRGPAGAAALLAISGVVATLRWAGMAADPDIAFVVLLQLMHGLTFGATHLSSVFLLAKFAPRGMLAQAQAWLAAGWAGAMAALTALAGYLYGSWGEHIYGLMAAAAGVGVLLLIPVAANLRRDDLLPLAVAAEVEPPLGKLG</sequence>
<feature type="transmembrane region" description="Helical" evidence="9">
    <location>
        <begin position="117"/>
        <end position="135"/>
    </location>
</feature>
<evidence type="ECO:0000256" key="9">
    <source>
        <dbReference type="SAM" id="Phobius"/>
    </source>
</evidence>
<feature type="transmembrane region" description="Helical" evidence="9">
    <location>
        <begin position="225"/>
        <end position="244"/>
    </location>
</feature>
<comment type="subcellular location">
    <subcellularLocation>
        <location evidence="1">Cell inner membrane</location>
        <topology evidence="1">Multi-pass membrane protein</topology>
    </subcellularLocation>
</comment>
<keyword evidence="12" id="KW-1185">Reference proteome</keyword>
<feature type="transmembrane region" description="Helical" evidence="9">
    <location>
        <begin position="181"/>
        <end position="204"/>
    </location>
</feature>
<dbReference type="InterPro" id="IPR036259">
    <property type="entry name" value="MFS_trans_sf"/>
</dbReference>
<dbReference type="InterPro" id="IPR026032">
    <property type="entry name" value="HcaT-like"/>
</dbReference>
<evidence type="ECO:0000256" key="5">
    <source>
        <dbReference type="ARBA" id="ARBA00022692"/>
    </source>
</evidence>
<dbReference type="InterPro" id="IPR024989">
    <property type="entry name" value="MFS_assoc_dom"/>
</dbReference>
<feature type="transmembrane region" description="Helical" evidence="9">
    <location>
        <begin position="32"/>
        <end position="52"/>
    </location>
</feature>
<evidence type="ECO:0000256" key="2">
    <source>
        <dbReference type="ARBA" id="ARBA00022448"/>
    </source>
</evidence>
<protein>
    <submittedName>
        <fullName evidence="11">MFS transporter</fullName>
    </submittedName>
</protein>
<dbReference type="Pfam" id="PF12832">
    <property type="entry name" value="MFS_1_like"/>
    <property type="match status" value="1"/>
</dbReference>
<feature type="transmembrane region" description="Helical" evidence="9">
    <location>
        <begin position="91"/>
        <end position="111"/>
    </location>
</feature>
<dbReference type="GO" id="GO:0015528">
    <property type="term" value="F:lactose:proton symporter activity"/>
    <property type="evidence" value="ECO:0007669"/>
    <property type="project" value="TreeGrafter"/>
</dbReference>
<dbReference type="GO" id="GO:0030395">
    <property type="term" value="F:lactose binding"/>
    <property type="evidence" value="ECO:0007669"/>
    <property type="project" value="TreeGrafter"/>
</dbReference>
<feature type="transmembrane region" description="Helical" evidence="9">
    <location>
        <begin position="156"/>
        <end position="175"/>
    </location>
</feature>
<keyword evidence="7 9" id="KW-0472">Membrane</keyword>
<dbReference type="PIRSF" id="PIRSF004925">
    <property type="entry name" value="HcaT"/>
    <property type="match status" value="1"/>
</dbReference>
<feature type="transmembrane region" description="Helical" evidence="9">
    <location>
        <begin position="380"/>
        <end position="400"/>
    </location>
</feature>
<comment type="caution">
    <text evidence="11">The sequence shown here is derived from an EMBL/GenBank/DDBJ whole genome shotgun (WGS) entry which is preliminary data.</text>
</comment>
<evidence type="ECO:0000256" key="8">
    <source>
        <dbReference type="SAM" id="MobiDB-lite"/>
    </source>
</evidence>
<accession>A0A370L4U5</accession>
<keyword evidence="3" id="KW-1003">Cell membrane</keyword>
<feature type="transmembrane region" description="Helical" evidence="9">
    <location>
        <begin position="313"/>
        <end position="339"/>
    </location>
</feature>
<proteinExistence type="predicted"/>
<dbReference type="OrthoDB" id="9150135at2"/>
<dbReference type="Gene3D" id="1.20.1250.20">
    <property type="entry name" value="MFS general substrate transporter like domains"/>
    <property type="match status" value="2"/>
</dbReference>
<feature type="transmembrane region" description="Helical" evidence="9">
    <location>
        <begin position="351"/>
        <end position="374"/>
    </location>
</feature>
<keyword evidence="6 9" id="KW-1133">Transmembrane helix</keyword>
<evidence type="ECO:0000256" key="3">
    <source>
        <dbReference type="ARBA" id="ARBA00022475"/>
    </source>
</evidence>
<evidence type="ECO:0000256" key="1">
    <source>
        <dbReference type="ARBA" id="ARBA00004429"/>
    </source>
</evidence>
<gene>
    <name evidence="11" type="ORF">DWE98_14085</name>
</gene>
<feature type="domain" description="Major facilitator superfamily associated" evidence="10">
    <location>
        <begin position="29"/>
        <end position="374"/>
    </location>
</feature>
<reference evidence="12" key="1">
    <citation type="submission" date="2018-07" db="EMBL/GenBank/DDBJ databases">
        <authorList>
            <person name="Safronova V.I."/>
            <person name="Chirak E.R."/>
            <person name="Sazanova A.L."/>
        </authorList>
    </citation>
    <scope>NUCLEOTIDE SEQUENCE [LARGE SCALE GENOMIC DNA]</scope>
    <source>
        <strain evidence="12">RCAM04685</strain>
    </source>
</reference>
<dbReference type="AlphaFoldDB" id="A0A370L4U5"/>
<evidence type="ECO:0000256" key="6">
    <source>
        <dbReference type="ARBA" id="ARBA00022989"/>
    </source>
</evidence>
<dbReference type="RefSeq" id="WP_114829913.1">
    <property type="nucleotide sequence ID" value="NZ_QQTO01000007.1"/>
</dbReference>
<dbReference type="EMBL" id="QQTP01000007">
    <property type="protein sequence ID" value="RDJ24051.1"/>
    <property type="molecule type" value="Genomic_DNA"/>
</dbReference>
<name>A0A370L4U5_9HYPH</name>
<evidence type="ECO:0000256" key="7">
    <source>
        <dbReference type="ARBA" id="ARBA00023136"/>
    </source>
</evidence>
<evidence type="ECO:0000256" key="4">
    <source>
        <dbReference type="ARBA" id="ARBA00022519"/>
    </source>
</evidence>
<organism evidence="11 12">
    <name type="scientific">Bosea caraganae</name>
    <dbReference type="NCBI Taxonomy" id="2763117"/>
    <lineage>
        <taxon>Bacteria</taxon>
        <taxon>Pseudomonadati</taxon>
        <taxon>Pseudomonadota</taxon>
        <taxon>Alphaproteobacteria</taxon>
        <taxon>Hyphomicrobiales</taxon>
        <taxon>Boseaceae</taxon>
        <taxon>Bosea</taxon>
    </lineage>
</organism>
<keyword evidence="4" id="KW-0997">Cell inner membrane</keyword>
<dbReference type="SUPFAM" id="SSF103473">
    <property type="entry name" value="MFS general substrate transporter"/>
    <property type="match status" value="1"/>
</dbReference>
<feature type="transmembrane region" description="Helical" evidence="9">
    <location>
        <begin position="64"/>
        <end position="84"/>
    </location>
</feature>
<evidence type="ECO:0000259" key="10">
    <source>
        <dbReference type="Pfam" id="PF12832"/>
    </source>
</evidence>
<dbReference type="PANTHER" id="PTHR23522:SF10">
    <property type="entry name" value="3-PHENYLPROPIONIC ACID TRANSPORTER-RELATED"/>
    <property type="match status" value="1"/>
</dbReference>
<feature type="transmembrane region" description="Helical" evidence="9">
    <location>
        <begin position="264"/>
        <end position="283"/>
    </location>
</feature>
<dbReference type="NCBIfam" id="NF037955">
    <property type="entry name" value="mfs"/>
    <property type="match status" value="1"/>
</dbReference>
<dbReference type="PANTHER" id="PTHR23522">
    <property type="entry name" value="BLL5896 PROTEIN"/>
    <property type="match status" value="1"/>
</dbReference>